<organism evidence="2">
    <name type="scientific">viral metagenome</name>
    <dbReference type="NCBI Taxonomy" id="1070528"/>
    <lineage>
        <taxon>unclassified sequences</taxon>
        <taxon>metagenomes</taxon>
        <taxon>organismal metagenomes</taxon>
    </lineage>
</organism>
<evidence type="ECO:0000313" key="2">
    <source>
        <dbReference type="EMBL" id="QHU32452.1"/>
    </source>
</evidence>
<proteinExistence type="predicted"/>
<feature type="region of interest" description="Disordered" evidence="1">
    <location>
        <begin position="1"/>
        <end position="67"/>
    </location>
</feature>
<dbReference type="AlphaFoldDB" id="A0A6C0LT80"/>
<accession>A0A6C0LT80</accession>
<reference evidence="2" key="1">
    <citation type="journal article" date="2020" name="Nature">
        <title>Giant virus diversity and host interactions through global metagenomics.</title>
        <authorList>
            <person name="Schulz F."/>
            <person name="Roux S."/>
            <person name="Paez-Espino D."/>
            <person name="Jungbluth S."/>
            <person name="Walsh D.A."/>
            <person name="Denef V.J."/>
            <person name="McMahon K.D."/>
            <person name="Konstantinidis K.T."/>
            <person name="Eloe-Fadrosh E.A."/>
            <person name="Kyrpides N.C."/>
            <person name="Woyke T."/>
        </authorList>
    </citation>
    <scope>NUCLEOTIDE SEQUENCE</scope>
    <source>
        <strain evidence="2">GVMAG-M-3300027969-2</strain>
    </source>
</reference>
<name>A0A6C0LT80_9ZZZZ</name>
<feature type="compositionally biased region" description="Basic and acidic residues" evidence="1">
    <location>
        <begin position="1040"/>
        <end position="1060"/>
    </location>
</feature>
<dbReference type="EMBL" id="MN740540">
    <property type="protein sequence ID" value="QHU32452.1"/>
    <property type="molecule type" value="Genomic_DNA"/>
</dbReference>
<feature type="compositionally biased region" description="Basic residues" evidence="1">
    <location>
        <begin position="1067"/>
        <end position="1102"/>
    </location>
</feature>
<evidence type="ECO:0000256" key="1">
    <source>
        <dbReference type="SAM" id="MobiDB-lite"/>
    </source>
</evidence>
<protein>
    <submittedName>
        <fullName evidence="2">Uncharacterized protein</fullName>
    </submittedName>
</protein>
<feature type="region of interest" description="Disordered" evidence="1">
    <location>
        <begin position="1040"/>
        <end position="1102"/>
    </location>
</feature>
<sequence>MKQRNPTTTQTTTTNKPSENTFKPLIIQAREKPQETKGTLFVKDEEFEPSEEKSEYTTTDSEPDGPIWNLDPMIKNLSKKFFDKSTRIEYDAKTQTRNDVRQYDENMFANYTLRSLKVANLIKKMVDTEVQYIFDVKFALLDYLDSNDSKKGGHANMKKNNEIVNELNIKEGDSQHDFKASDTRNNVFPENITKSSKIPTAYNNSLIIDKISKIVSNAKNTKIGESRWLNDYFESSPGVFEEDIKIDYFLGELVGKLDDISYYFTGGKDSVSSTWVEKRKKFFETTDVNEIDKLFEDVSTHNIEYWVFDACMYSYVTKGMLPIKFRTLANMWDPATSANPTLEELGENIISNNKDSTNSFFVELAERPTDNSIPKGIKIYDWKDGKGESYYDLIYDELINRDIMTTFYGIKIKIRTAVEQVVEKKNTVNKCSVAVCIYVDDVFKNVIFIHSGFGVNELAMGMHYIETRAITYTKGTKTYQLRTELKTLLDTLNIYFIDSGKKRKESSNEFFKNEYYKLLLRFKSSGDHGQARTVKILNTLLNKPTVFISGDNLAYVYSIAEEIPTICKYYGGKGDAEDEDENEDEDNEEHKGPLFIAGYFPMKDNKEKYETLFNRRISTIGDLYISEYINPNLNKTPIVNEISVEEFKTLKKTIVNLITEGEAFVNELQPFKKDIINVSKAKTSKSIQNKEEEINKKIIEKIQKIYTTNVGDKSLLTMIECVPNNIDRLFLKDDYDYASMKEYNSLIDHFIKTWYFVKHYVKIVKLVKENINDMIKSLDFIMTINEEQILNDIVIENRRENSRSKGTPLHTNLSGLNDKYKEIQKNISSIDKDSLLDMAESVAGKTESKTLRETLINIRSTLINNKKNISSKLNLELGMQPQFYSELSDKIEILKEEYLIKIKNKIEDTQTFGKAINDYFSKCFETNIKMDKPTIIAEIEELKADTQDKNPETKKQTETIFINIKAAEANEILKVLDTEETLPVIPLEKAKKIGKNKEIVDETVNDMAIDEVKETLTSVVPVFKSSRLQIMEEKKRKAQEEAAEEERKRKEAELKKKEQIRAATLKRQQKGGKRTLKKNTKYSTYKKRKHHRQNKSISKKRD</sequence>